<reference evidence="11" key="1">
    <citation type="submission" date="2025-08" db="UniProtKB">
        <authorList>
            <consortium name="RefSeq"/>
        </authorList>
    </citation>
    <scope>IDENTIFICATION</scope>
    <source>
        <strain evidence="11">Airmid</strain>
    </source>
</reference>
<evidence type="ECO:0000256" key="1">
    <source>
        <dbReference type="ARBA" id="ARBA00005006"/>
    </source>
</evidence>
<evidence type="ECO:0000256" key="4">
    <source>
        <dbReference type="ARBA" id="ARBA00022684"/>
    </source>
</evidence>
<evidence type="ECO:0000256" key="7">
    <source>
        <dbReference type="ARBA" id="ARBA00031732"/>
    </source>
</evidence>
<dbReference type="GO" id="GO:0006750">
    <property type="term" value="P:glutathione biosynthetic process"/>
    <property type="evidence" value="ECO:0007669"/>
    <property type="project" value="UniProtKB-UniPathway"/>
</dbReference>
<dbReference type="OMA" id="AHEWIPL"/>
<evidence type="ECO:0000259" key="9">
    <source>
        <dbReference type="Pfam" id="PF00248"/>
    </source>
</evidence>
<organism evidence="10 11">
    <name type="scientific">Dermatophagoides pteronyssinus</name>
    <name type="common">European house dust mite</name>
    <dbReference type="NCBI Taxonomy" id="6956"/>
    <lineage>
        <taxon>Eukaryota</taxon>
        <taxon>Metazoa</taxon>
        <taxon>Ecdysozoa</taxon>
        <taxon>Arthropoda</taxon>
        <taxon>Chelicerata</taxon>
        <taxon>Arachnida</taxon>
        <taxon>Acari</taxon>
        <taxon>Acariformes</taxon>
        <taxon>Sarcoptiformes</taxon>
        <taxon>Astigmata</taxon>
        <taxon>Psoroptidia</taxon>
        <taxon>Analgoidea</taxon>
        <taxon>Pyroglyphidae</taxon>
        <taxon>Dermatophagoidinae</taxon>
        <taxon>Dermatophagoides</taxon>
    </lineage>
</organism>
<evidence type="ECO:0000256" key="3">
    <source>
        <dbReference type="ARBA" id="ARBA00011532"/>
    </source>
</evidence>
<evidence type="ECO:0000256" key="2">
    <source>
        <dbReference type="ARBA" id="ARBA00008612"/>
    </source>
</evidence>
<dbReference type="GO" id="GO:0030234">
    <property type="term" value="F:enzyme regulator activity"/>
    <property type="evidence" value="ECO:0007669"/>
    <property type="project" value="TreeGrafter"/>
</dbReference>
<evidence type="ECO:0000256" key="8">
    <source>
        <dbReference type="ARBA" id="ARBA00032926"/>
    </source>
</evidence>
<protein>
    <recommendedName>
        <fullName evidence="7">GCS light chain</fullName>
    </recommendedName>
    <alternativeName>
        <fullName evidence="5">Gamma-ECS regulatory subunit</fullName>
    </alternativeName>
    <alternativeName>
        <fullName evidence="8">Gamma-glutamylcysteine synthetase regulatory subunit</fullName>
    </alternativeName>
    <alternativeName>
        <fullName evidence="6">Glutamate--cysteine ligase modifier subunit</fullName>
    </alternativeName>
</protein>
<comment type="subunit">
    <text evidence="3">Heterodimer of a catalytic heavy chain and a regulatory light chain.</text>
</comment>
<dbReference type="InParanoid" id="A0A6P6XYD5"/>
<dbReference type="UniPathway" id="UPA00142">
    <property type="reaction ID" value="UER00209"/>
</dbReference>
<dbReference type="InterPro" id="IPR023210">
    <property type="entry name" value="NADP_OxRdtase_dom"/>
</dbReference>
<evidence type="ECO:0000256" key="5">
    <source>
        <dbReference type="ARBA" id="ARBA00030406"/>
    </source>
</evidence>
<accession>A0A6P6XYD5</accession>
<dbReference type="OrthoDB" id="5596051at2759"/>
<keyword evidence="10" id="KW-1185">Reference proteome</keyword>
<dbReference type="InterPro" id="IPR032963">
    <property type="entry name" value="Gclm"/>
</dbReference>
<sequence length="274" mass="31074">MSSEPKTIIIDTGNIFKFGIIQRKGLNDVNVEVLEGIASVLDSYSNRMAKWDTIELNGKDVKCLRLNGEGNNSFENHDRSKLKLTVKLFLYADAEQSDEYKQQLASESINALVKLLNLNQIDNLILSVQTDDMDQVLTELESFWTFYETFVLNEKIRQLGTSDLNFTQLSDLYGWAKRIKPSSTQINLNTCCDIPADLSAFAKENSIQLLTHNDPVDNFIPIESLQKLFKTKDVSCSLLTDNQTLKRKWIARYTFVLPGQGVVLTKGYMLSLLV</sequence>
<dbReference type="CTD" id="2730"/>
<dbReference type="PANTHER" id="PTHR13295">
    <property type="entry name" value="GLUTAMATE CYSTEINE LIGASE REGULATORY SUBUNIT"/>
    <property type="match status" value="1"/>
</dbReference>
<evidence type="ECO:0000313" key="10">
    <source>
        <dbReference type="Proteomes" id="UP000515146"/>
    </source>
</evidence>
<dbReference type="GO" id="GO:0035226">
    <property type="term" value="F:glutamate-cysteine ligase catalytic subunit binding"/>
    <property type="evidence" value="ECO:0007669"/>
    <property type="project" value="InterPro"/>
</dbReference>
<dbReference type="KEGG" id="dpte:113792496"/>
<comment type="pathway">
    <text evidence="1">Sulfur metabolism; glutathione biosynthesis; glutathione from L-cysteine and L-glutamate: step 1/2.</text>
</comment>
<dbReference type="FunCoup" id="A0A6P6XYD5">
    <property type="interactions" value="1129"/>
</dbReference>
<dbReference type="Gene3D" id="3.20.20.100">
    <property type="entry name" value="NADP-dependent oxidoreductase domain"/>
    <property type="match status" value="1"/>
</dbReference>
<comment type="similarity">
    <text evidence="2">Belongs to the aldo/keto reductase family. Glutamate--cysteine ligase light chain subfamily.</text>
</comment>
<name>A0A6P6XYD5_DERPT</name>
<dbReference type="Pfam" id="PF00248">
    <property type="entry name" value="Aldo_ket_red"/>
    <property type="match status" value="1"/>
</dbReference>
<dbReference type="GO" id="GO:0017109">
    <property type="term" value="C:glutamate-cysteine ligase complex"/>
    <property type="evidence" value="ECO:0007669"/>
    <property type="project" value="TreeGrafter"/>
</dbReference>
<gene>
    <name evidence="11" type="primary">LOC113792496</name>
</gene>
<dbReference type="AlphaFoldDB" id="A0A6P6XYD5"/>
<dbReference type="InterPro" id="IPR036812">
    <property type="entry name" value="NAD(P)_OxRdtase_dom_sf"/>
</dbReference>
<dbReference type="SUPFAM" id="SSF51430">
    <property type="entry name" value="NAD(P)-linked oxidoreductase"/>
    <property type="match status" value="1"/>
</dbReference>
<evidence type="ECO:0000256" key="6">
    <source>
        <dbReference type="ARBA" id="ARBA00031154"/>
    </source>
</evidence>
<dbReference type="PANTHER" id="PTHR13295:SF4">
    <property type="entry name" value="GLUTAMATE--CYSTEINE LIGASE REGULATORY SUBUNIT"/>
    <property type="match status" value="1"/>
</dbReference>
<evidence type="ECO:0000313" key="11">
    <source>
        <dbReference type="RefSeq" id="XP_027198193.1"/>
    </source>
</evidence>
<keyword evidence="4" id="KW-0317">Glutathione biosynthesis</keyword>
<dbReference type="RefSeq" id="XP_027198193.1">
    <property type="nucleotide sequence ID" value="XM_027342392.1"/>
</dbReference>
<proteinExistence type="inferred from homology"/>
<feature type="domain" description="NADP-dependent oxidoreductase" evidence="9">
    <location>
        <begin position="75"/>
        <end position="211"/>
    </location>
</feature>
<dbReference type="Proteomes" id="UP000515146">
    <property type="component" value="Unplaced"/>
</dbReference>